<dbReference type="PIRSF" id="PIRSF030780">
    <property type="entry name" value="Md_memb_hyd_prd"/>
    <property type="match status" value="1"/>
</dbReference>
<feature type="transmembrane region" description="Helical" evidence="1">
    <location>
        <begin position="72"/>
        <end position="94"/>
    </location>
</feature>
<feature type="transmembrane region" description="Helical" evidence="1">
    <location>
        <begin position="32"/>
        <end position="51"/>
    </location>
</feature>
<dbReference type="Pfam" id="PF04307">
    <property type="entry name" value="YdjM"/>
    <property type="match status" value="1"/>
</dbReference>
<dbReference type="InterPro" id="IPR016956">
    <property type="entry name" value="YdjM"/>
</dbReference>
<name>A0A419UWI0_9BACL</name>
<dbReference type="InterPro" id="IPR007404">
    <property type="entry name" value="YdjM-like"/>
</dbReference>
<keyword evidence="1" id="KW-1133">Transmembrane helix</keyword>
<accession>A0A419UWI0</accession>
<feature type="transmembrane region" description="Helical" evidence="1">
    <location>
        <begin position="149"/>
        <end position="167"/>
    </location>
</feature>
<dbReference type="PANTHER" id="PTHR35531">
    <property type="entry name" value="INNER MEMBRANE PROTEIN YBCI-RELATED"/>
    <property type="match status" value="1"/>
</dbReference>
<dbReference type="AlphaFoldDB" id="A0A419UWI0"/>
<dbReference type="OrthoDB" id="5459053at2"/>
<organism evidence="2 3">
    <name type="scientific">Sinobaca qinghaiensis</name>
    <dbReference type="NCBI Taxonomy" id="342944"/>
    <lineage>
        <taxon>Bacteria</taxon>
        <taxon>Bacillati</taxon>
        <taxon>Bacillota</taxon>
        <taxon>Bacilli</taxon>
        <taxon>Bacillales</taxon>
        <taxon>Sporolactobacillaceae</taxon>
        <taxon>Sinobaca</taxon>
    </lineage>
</organism>
<dbReference type="EMBL" id="RAPK01000011">
    <property type="protein sequence ID" value="RKD69487.1"/>
    <property type="molecule type" value="Genomic_DNA"/>
</dbReference>
<sequence length="168" mass="18226">MKAATHTVGALAAGSAAVYLNWAPQAVEQDVFQAAVFIGSLMFGGLLPDICQPNSWMGRRLKATSYIVFKLVGHRTLTHSLVGTAIVFILTGLIPGLTGTVMQTGITAGVISHILLDMLTPKGVHLFFPVRYNVRFPFGKLTGSKPGEFLIFMLLSFFFINGIWRLIA</sequence>
<comment type="caution">
    <text evidence="2">The sequence shown here is derived from an EMBL/GenBank/DDBJ whole genome shotgun (WGS) entry which is preliminary data.</text>
</comment>
<keyword evidence="1" id="KW-0812">Transmembrane</keyword>
<keyword evidence="1" id="KW-0472">Membrane</keyword>
<dbReference type="Proteomes" id="UP000285120">
    <property type="component" value="Unassembled WGS sequence"/>
</dbReference>
<evidence type="ECO:0000256" key="1">
    <source>
        <dbReference type="SAM" id="Phobius"/>
    </source>
</evidence>
<evidence type="ECO:0000313" key="2">
    <source>
        <dbReference type="EMBL" id="RKD69487.1"/>
    </source>
</evidence>
<keyword evidence="3" id="KW-1185">Reference proteome</keyword>
<reference evidence="2 3" key="1">
    <citation type="submission" date="2018-09" db="EMBL/GenBank/DDBJ databases">
        <title>Genomic Encyclopedia of Archaeal and Bacterial Type Strains, Phase II (KMG-II): from individual species to whole genera.</title>
        <authorList>
            <person name="Goeker M."/>
        </authorList>
    </citation>
    <scope>NUCLEOTIDE SEQUENCE [LARGE SCALE GENOMIC DNA]</scope>
    <source>
        <strain evidence="2 3">DSM 17008</strain>
    </source>
</reference>
<dbReference type="RefSeq" id="WP_120194055.1">
    <property type="nucleotide sequence ID" value="NZ_RAPK01000011.1"/>
</dbReference>
<proteinExistence type="predicted"/>
<protein>
    <submittedName>
        <fullName evidence="2">Inner membrane protein</fullName>
    </submittedName>
</protein>
<gene>
    <name evidence="2" type="ORF">ATL39_2906</name>
</gene>
<dbReference type="PANTHER" id="PTHR35531:SF1">
    <property type="entry name" value="INNER MEMBRANE PROTEIN YBCI-RELATED"/>
    <property type="match status" value="1"/>
</dbReference>
<evidence type="ECO:0000313" key="3">
    <source>
        <dbReference type="Proteomes" id="UP000285120"/>
    </source>
</evidence>